<evidence type="ECO:0000313" key="1">
    <source>
        <dbReference type="EMBL" id="JAH04908.1"/>
    </source>
</evidence>
<organism evidence="1">
    <name type="scientific">Anguilla anguilla</name>
    <name type="common">European freshwater eel</name>
    <name type="synonym">Muraena anguilla</name>
    <dbReference type="NCBI Taxonomy" id="7936"/>
    <lineage>
        <taxon>Eukaryota</taxon>
        <taxon>Metazoa</taxon>
        <taxon>Chordata</taxon>
        <taxon>Craniata</taxon>
        <taxon>Vertebrata</taxon>
        <taxon>Euteleostomi</taxon>
        <taxon>Actinopterygii</taxon>
        <taxon>Neopterygii</taxon>
        <taxon>Teleostei</taxon>
        <taxon>Anguilliformes</taxon>
        <taxon>Anguillidae</taxon>
        <taxon>Anguilla</taxon>
    </lineage>
</organism>
<name>A0A0E9PM60_ANGAN</name>
<dbReference type="AlphaFoldDB" id="A0A0E9PM60"/>
<reference evidence="1" key="1">
    <citation type="submission" date="2014-11" db="EMBL/GenBank/DDBJ databases">
        <authorList>
            <person name="Amaro Gonzalez C."/>
        </authorList>
    </citation>
    <scope>NUCLEOTIDE SEQUENCE</scope>
</reference>
<reference evidence="1" key="2">
    <citation type="journal article" date="2015" name="Fish Shellfish Immunol.">
        <title>Early steps in the European eel (Anguilla anguilla)-Vibrio vulnificus interaction in the gills: Role of the RtxA13 toxin.</title>
        <authorList>
            <person name="Callol A."/>
            <person name="Pajuelo D."/>
            <person name="Ebbesson L."/>
            <person name="Teles M."/>
            <person name="MacKenzie S."/>
            <person name="Amaro C."/>
        </authorList>
    </citation>
    <scope>NUCLEOTIDE SEQUENCE</scope>
</reference>
<protein>
    <submittedName>
        <fullName evidence="1">Uncharacterized protein</fullName>
    </submittedName>
</protein>
<accession>A0A0E9PM60</accession>
<dbReference type="EMBL" id="GBXM01103669">
    <property type="protein sequence ID" value="JAH04908.1"/>
    <property type="molecule type" value="Transcribed_RNA"/>
</dbReference>
<proteinExistence type="predicted"/>
<sequence>MHAFDATLSWDLLKYRFIAFNQGRQCSIMGKELVFLPRGHRFDLTGLTYLHCFRI</sequence>